<dbReference type="Proteomes" id="UP000616151">
    <property type="component" value="Unassembled WGS sequence"/>
</dbReference>
<sequence length="729" mass="79786">MLSLIAYTNTLSAAPGETIAVKVGSYGARTYRADLRRIIQGDRHPDAPGYKDEAIALDLGGERVARHQAIRAGSYVQIADRGNVLAELSSFTLAVPVLPTLIGDTERTIFHLTGIGLELLIDAEGRACAKLGDARLTLAAPLAVKQWILLILSFDKGELCLSALTRESEVIAAGKTSAALSRNAPVAVMIAARAPGENHFDGKIDSPVLFSRALEPLEAVARLALPQNLSRLPDLVVFWDFSRSIDGTEVIDASPHQLHGRTAQCPARAMTGWRWAGQCQDWRQIPELYSAIHFHADDMTDAEWQTDFEVTLPKSLKSGLYAIRLVPDGDEAQAYHCVFAVRPPRATASGNTVCFLLPTVSYLAYANHRLGLDVPGTEVGMGRLVEIDRHHAFLQEHPELGFSFYEVHGDGSGVFHSSRNRPVVDLQPGIKGFLGGLGSNVWQLTADTHITGWLEHQGVAYDVITDEDLHRDGLALLRQYNVVLTGTHPEYHSLQMLDALQGFVDRGGRLMYLGGNGFYWRISFSDAHPGVIECRRSEAGIRPWEPGQGQFHHAFTGEYGGLWRRNGRPSTELAGLIMSSQGFDLSEPYELGEAASDSRADFIFDGIDRTLGRKFGAFGLSGGGAAGMEIDRADFALGTPRNALILGSSKKHTDIYLMTPEDMLDPTPDMSGTQNDTIRADLVYFEKEGGGAVFSVGSIAWAGAMAWNKYENEVARMTWNVLRRFDKRN</sequence>
<keyword evidence="2" id="KW-1185">Reference proteome</keyword>
<organism evidence="1 2">
    <name type="scientific">Taklimakanibacter albus</name>
    <dbReference type="NCBI Taxonomy" id="2800327"/>
    <lineage>
        <taxon>Bacteria</taxon>
        <taxon>Pseudomonadati</taxon>
        <taxon>Pseudomonadota</taxon>
        <taxon>Alphaproteobacteria</taxon>
        <taxon>Hyphomicrobiales</taxon>
        <taxon>Aestuariivirgaceae</taxon>
        <taxon>Taklimakanibacter</taxon>
    </lineage>
</organism>
<evidence type="ECO:0000313" key="2">
    <source>
        <dbReference type="Proteomes" id="UP000616151"/>
    </source>
</evidence>
<name>A0ACC5RDL1_9HYPH</name>
<evidence type="ECO:0000313" key="1">
    <source>
        <dbReference type="EMBL" id="MBK1870693.1"/>
    </source>
</evidence>
<reference evidence="1" key="1">
    <citation type="submission" date="2021-01" db="EMBL/GenBank/DDBJ databases">
        <authorList>
            <person name="Sun Q."/>
        </authorList>
    </citation>
    <scope>NUCLEOTIDE SEQUENCE</scope>
    <source>
        <strain evidence="1">YIM B02566</strain>
    </source>
</reference>
<protein>
    <submittedName>
        <fullName evidence="1">N,N-dimethylformamidase</fullName>
    </submittedName>
</protein>
<comment type="caution">
    <text evidence="1">The sequence shown here is derived from an EMBL/GenBank/DDBJ whole genome shotgun (WGS) entry which is preliminary data.</text>
</comment>
<gene>
    <name evidence="1" type="ORF">JHL16_30285</name>
</gene>
<dbReference type="EMBL" id="JAENHL010000008">
    <property type="protein sequence ID" value="MBK1870693.1"/>
    <property type="molecule type" value="Genomic_DNA"/>
</dbReference>
<accession>A0ACC5RDL1</accession>
<proteinExistence type="predicted"/>